<dbReference type="Pfam" id="PF13359">
    <property type="entry name" value="DDE_Tnp_4"/>
    <property type="match status" value="1"/>
</dbReference>
<dbReference type="InterPro" id="IPR045249">
    <property type="entry name" value="HARBI1-like"/>
</dbReference>
<keyword evidence="6" id="KW-0378">Hydrolase</keyword>
<organism evidence="10 11">
    <name type="scientific">Loxostege sticticalis</name>
    <name type="common">Beet webworm moth</name>
    <dbReference type="NCBI Taxonomy" id="481309"/>
    <lineage>
        <taxon>Eukaryota</taxon>
        <taxon>Metazoa</taxon>
        <taxon>Ecdysozoa</taxon>
        <taxon>Arthropoda</taxon>
        <taxon>Hexapoda</taxon>
        <taxon>Insecta</taxon>
        <taxon>Pterygota</taxon>
        <taxon>Neoptera</taxon>
        <taxon>Endopterygota</taxon>
        <taxon>Lepidoptera</taxon>
        <taxon>Glossata</taxon>
        <taxon>Ditrysia</taxon>
        <taxon>Pyraloidea</taxon>
        <taxon>Crambidae</taxon>
        <taxon>Pyraustinae</taxon>
        <taxon>Loxostege</taxon>
    </lineage>
</organism>
<evidence type="ECO:0000313" key="10">
    <source>
        <dbReference type="EMBL" id="KAL0895410.1"/>
    </source>
</evidence>
<dbReference type="EMBL" id="JBEUOH010000003">
    <property type="protein sequence ID" value="KAL0895410.1"/>
    <property type="molecule type" value="Genomic_DNA"/>
</dbReference>
<keyword evidence="11" id="KW-1185">Reference proteome</keyword>
<evidence type="ECO:0000256" key="2">
    <source>
        <dbReference type="ARBA" id="ARBA00004123"/>
    </source>
</evidence>
<evidence type="ECO:0000256" key="5">
    <source>
        <dbReference type="ARBA" id="ARBA00022723"/>
    </source>
</evidence>
<evidence type="ECO:0000256" key="1">
    <source>
        <dbReference type="ARBA" id="ARBA00001968"/>
    </source>
</evidence>
<feature type="compositionally biased region" description="Polar residues" evidence="8">
    <location>
        <begin position="368"/>
        <end position="382"/>
    </location>
</feature>
<proteinExistence type="inferred from homology"/>
<dbReference type="Proteomes" id="UP001549920">
    <property type="component" value="Unassembled WGS sequence"/>
</dbReference>
<dbReference type="PANTHER" id="PTHR22930">
    <property type="match status" value="1"/>
</dbReference>
<sequence length="414" mass="47797">MISCVRARVQLIAAKMSYDSDEEVLLLILALRHKKKKKWVHEINKKRLQYGEYHTLFGHLESDEDRFFQYFRMSRSSFEDLHEIIRLEILKLQTRNNYTRETSDLFKVSGIIMYLATGNSFHTISFSFRVGRSTVAGIVEEVTRAIWNKLQPIYMPAPTLEKWKESAAGYEEIWGFPNCVGSIDGKHVRIKCPANSGSNYFNYKSYHSIVLLAVVDPFYNFLVVDIGAYGRHSDSGIFENSSFYSEYIAGKEILPPKPLPGANDPVPHVIIGDEGFGLQNFLMRPFPKHITAIDESKRRYNYRLCRARRTVENAFGILSEKWRIFHRPIDCKIETAIDIVKAAACLHNFVRHKDGHDFASEIREQQQLARTQETATRTNSTDPALVSLAPTNRRSSSMAFEIREKFVQYFNENV</sequence>
<name>A0ABR3IGN4_LOXSC</name>
<comment type="cofactor">
    <cofactor evidence="1">
        <name>a divalent metal cation</name>
        <dbReference type="ChEBI" id="CHEBI:60240"/>
    </cofactor>
</comment>
<evidence type="ECO:0000256" key="6">
    <source>
        <dbReference type="ARBA" id="ARBA00022801"/>
    </source>
</evidence>
<accession>A0ABR3IGN4</accession>
<evidence type="ECO:0000256" key="7">
    <source>
        <dbReference type="ARBA" id="ARBA00023242"/>
    </source>
</evidence>
<feature type="domain" description="DDE Tnp4" evidence="9">
    <location>
        <begin position="183"/>
        <end position="348"/>
    </location>
</feature>
<evidence type="ECO:0000259" key="9">
    <source>
        <dbReference type="Pfam" id="PF13359"/>
    </source>
</evidence>
<evidence type="ECO:0000256" key="8">
    <source>
        <dbReference type="SAM" id="MobiDB-lite"/>
    </source>
</evidence>
<comment type="subcellular location">
    <subcellularLocation>
        <location evidence="2">Nucleus</location>
    </subcellularLocation>
</comment>
<dbReference type="InterPro" id="IPR027806">
    <property type="entry name" value="HARBI1_dom"/>
</dbReference>
<evidence type="ECO:0000256" key="4">
    <source>
        <dbReference type="ARBA" id="ARBA00022722"/>
    </source>
</evidence>
<evidence type="ECO:0000256" key="3">
    <source>
        <dbReference type="ARBA" id="ARBA00006958"/>
    </source>
</evidence>
<keyword evidence="5" id="KW-0479">Metal-binding</keyword>
<evidence type="ECO:0000313" key="11">
    <source>
        <dbReference type="Proteomes" id="UP001549920"/>
    </source>
</evidence>
<keyword evidence="4" id="KW-0540">Nuclease</keyword>
<dbReference type="PANTHER" id="PTHR22930:SF269">
    <property type="entry name" value="NUCLEASE HARBI1-LIKE PROTEIN"/>
    <property type="match status" value="1"/>
</dbReference>
<keyword evidence="7" id="KW-0539">Nucleus</keyword>
<comment type="similarity">
    <text evidence="3">Belongs to the HARBI1 family.</text>
</comment>
<protein>
    <recommendedName>
        <fullName evidence="9">DDE Tnp4 domain-containing protein</fullName>
    </recommendedName>
</protein>
<gene>
    <name evidence="10" type="ORF">ABMA27_011536</name>
</gene>
<comment type="caution">
    <text evidence="10">The sequence shown here is derived from an EMBL/GenBank/DDBJ whole genome shotgun (WGS) entry which is preliminary data.</text>
</comment>
<feature type="region of interest" description="Disordered" evidence="8">
    <location>
        <begin position="368"/>
        <end position="387"/>
    </location>
</feature>
<reference evidence="10 11" key="1">
    <citation type="submission" date="2024-06" db="EMBL/GenBank/DDBJ databases">
        <title>A chromosome-level genome assembly of beet webworm, Loxostege sticticalis.</title>
        <authorList>
            <person name="Zhang Y."/>
        </authorList>
    </citation>
    <scope>NUCLEOTIDE SEQUENCE [LARGE SCALE GENOMIC DNA]</scope>
    <source>
        <strain evidence="10">AQ026</strain>
        <tissue evidence="10">Whole body</tissue>
    </source>
</reference>